<keyword evidence="2" id="KW-0732">Signal</keyword>
<evidence type="ECO:0000256" key="1">
    <source>
        <dbReference type="SAM" id="Phobius"/>
    </source>
</evidence>
<name>A0A0N4TKT5_BRUPA</name>
<evidence type="ECO:0000256" key="2">
    <source>
        <dbReference type="SAM" id="SignalP"/>
    </source>
</evidence>
<dbReference type="AlphaFoldDB" id="A0A0N4TKT5"/>
<evidence type="ECO:0000313" key="3">
    <source>
        <dbReference type="WBParaSite" id="BPAG_0000897201-mRNA-1"/>
    </source>
</evidence>
<reference evidence="3" key="1">
    <citation type="submission" date="2017-02" db="UniProtKB">
        <authorList>
            <consortium name="WormBaseParasite"/>
        </authorList>
    </citation>
    <scope>IDENTIFICATION</scope>
</reference>
<dbReference type="WBParaSite" id="BPAG_0000897201-mRNA-1">
    <property type="protein sequence ID" value="BPAG_0000897201-mRNA-1"/>
    <property type="gene ID" value="BPAG_0000897201"/>
</dbReference>
<keyword evidence="1" id="KW-1133">Transmembrane helix</keyword>
<keyword evidence="1" id="KW-0812">Transmembrane</keyword>
<accession>A0A0N4TKT5</accession>
<feature type="signal peptide" evidence="2">
    <location>
        <begin position="1"/>
        <end position="25"/>
    </location>
</feature>
<keyword evidence="1" id="KW-0472">Membrane</keyword>
<protein>
    <submittedName>
        <fullName evidence="3">CUB domain-containing protein</fullName>
    </submittedName>
</protein>
<organism evidence="3">
    <name type="scientific">Brugia pahangi</name>
    <name type="common">Filarial nematode worm</name>
    <dbReference type="NCBI Taxonomy" id="6280"/>
    <lineage>
        <taxon>Eukaryota</taxon>
        <taxon>Metazoa</taxon>
        <taxon>Ecdysozoa</taxon>
        <taxon>Nematoda</taxon>
        <taxon>Chromadorea</taxon>
        <taxon>Rhabditida</taxon>
        <taxon>Spirurina</taxon>
        <taxon>Spiruromorpha</taxon>
        <taxon>Filarioidea</taxon>
        <taxon>Onchocercidae</taxon>
        <taxon>Brugia</taxon>
    </lineage>
</organism>
<feature type="chain" id="PRO_5005885952" evidence="2">
    <location>
        <begin position="26"/>
        <end position="450"/>
    </location>
</feature>
<sequence>MKIMAATTVIVIHILFHMNISMKKGCIVFAKCVVVSDQRKQQSGEQSNKTADEMIRKESTLWITITTPCYYCNNRHLYNHYEDQYQIIATLNAEDKKLVENTVDEQKRWREVIIEAMEVQQAKHYKHSFNLHHNENNNNESVDVCYPLEQSTIKLKLKCNIRKELTDSTFESFLCFHGSLIQRHILKTQCSTRTCTQTFVVLYNDEPIPAEIVVSDLSLLSLPQISARLRIPVESITTLLLIADEKSQWWIVAVVIGIAASIIATGWLCLFVYYNSCGRPYTTTVEKPLQTIFLKDKFIQTAENDNGSMCFEVQPQDIQSNEKKSLKTLSSENGSLNRVQKDMEDTSIKDIISEATVATTSTNTRKQRITTMDTDQHQFDYPISIITRPKRRDDLRVHKLESRSNISMPTLKEICVEEKLHPHPIPPTASGILEVGNLTQQIYWNPMSCL</sequence>
<proteinExistence type="predicted"/>
<feature type="transmembrane region" description="Helical" evidence="1">
    <location>
        <begin position="249"/>
        <end position="274"/>
    </location>
</feature>